<dbReference type="GO" id="GO:0009311">
    <property type="term" value="P:oligosaccharide metabolic process"/>
    <property type="evidence" value="ECO:0007669"/>
    <property type="project" value="InterPro"/>
</dbReference>
<feature type="region of interest" description="Disordered" evidence="1">
    <location>
        <begin position="1"/>
        <end position="42"/>
    </location>
</feature>
<evidence type="ECO:0000259" key="2">
    <source>
        <dbReference type="Pfam" id="PF22422"/>
    </source>
</evidence>
<dbReference type="Gene3D" id="1.50.10.10">
    <property type="match status" value="1"/>
</dbReference>
<proteinExistence type="predicted"/>
<name>A0A8J1YC63_OWEFU</name>
<reference evidence="3" key="1">
    <citation type="submission" date="2022-03" db="EMBL/GenBank/DDBJ databases">
        <authorList>
            <person name="Martin C."/>
        </authorList>
    </citation>
    <scope>NUCLEOTIDE SEQUENCE</scope>
</reference>
<dbReference type="PANTHER" id="PTHR10412">
    <property type="entry name" value="MANNOSYL-OLIGOSACCHARIDE GLUCOSIDASE"/>
    <property type="match status" value="1"/>
</dbReference>
<dbReference type="EMBL" id="CAIIXF020000012">
    <property type="protein sequence ID" value="CAH1800407.1"/>
    <property type="molecule type" value="Genomic_DNA"/>
</dbReference>
<protein>
    <recommendedName>
        <fullName evidence="2">Mannosylglycerate hydrolase MGH1-like glycoside hydrolase domain-containing protein</fullName>
    </recommendedName>
</protein>
<dbReference type="SUPFAM" id="SSF48208">
    <property type="entry name" value="Six-hairpin glycosidases"/>
    <property type="match status" value="1"/>
</dbReference>
<dbReference type="PANTHER" id="PTHR10412:SF10">
    <property type="entry name" value="GLYCOSYL HYDROLASE FAMILY 63 C-TERMINAL DOMAIN-CONTAINING PROTEIN"/>
    <property type="match status" value="1"/>
</dbReference>
<dbReference type="Proteomes" id="UP000749559">
    <property type="component" value="Unassembled WGS sequence"/>
</dbReference>
<keyword evidence="4" id="KW-1185">Reference proteome</keyword>
<feature type="domain" description="Mannosylglycerate hydrolase MGH1-like glycoside hydrolase" evidence="2">
    <location>
        <begin position="456"/>
        <end position="697"/>
    </location>
</feature>
<accession>A0A8J1YC63</accession>
<evidence type="ECO:0000313" key="4">
    <source>
        <dbReference type="Proteomes" id="UP000749559"/>
    </source>
</evidence>
<sequence>MPKRRSSSRSSIEPSPKRTQGETSDKSTRKSGRFPSVGDNREPSTFVSWGPFLADRQWGTVREDYSKDGDYWASFTYDDARGRAYRWGEDGIMGICDDKSRLCLSLGLWNGKDPHIKERFFGLGGKQGNHGEDVKECYYYLDSNPQHSYMKALYKYPQELFPYENLVEENASRGLNDPEYELIDTGVFENDKYWDVFMEYAKTTDGSIQCRVTVHNRGNKEAEVHVIPQIWFRNTWSWGEGHPGRTTEVPSIQLKDGDFLCDHEDMGSFTLMSEKSYSGNEGDFMLTNNITNSGENEGPFKDGFHKYIVDGDKSAALTKDGATGTKAAVCHKLLVPPGGESTVRFIISAGDTTGNHGNVFGRQFEKGFETESQKTDAFYQKVLPPTLSSEQRKVSRQAYAGLLWTKMFYHFDVRKWINGDDVAVELPESRKTGTNHEWKHLYNCDVISMPDKWEFPWYAVWDLAFHMIPFSDIDREFTKKQLLLFLNEGYMHPNGQLPAYENNFSDVNPPVHAWACLNVYRDGQKEGSTDVVFLKRCFNKLLLNFAWWVNKKDPTGKHLFSGGFLGMDNVAAFDRSDPPFHEGNLFQADGTGWMAFFALTLFEMSVELSHHDVAYIDQAVKFYEHYLCIVKAINGTEDHQVPFKPSECKLGELNWVTHPGLWCPDHKFYYDCFQIEDEFKRLHTRSLSGIVPLFATLTFDMSKVGDLPELTKRLDALLERRVDLKEKVSQRDSVQFLSIPRKDKLESILSYLLDEDEFLSPYGIRSLSKVHKENPYSIIFNVQVHSGGPIFHMDMEEKEYSVSYAPGESNTDMFVFSGGPIFHMDMGEKEYSVSYAPGESNTDMFGGNSNWRGPVWICMNYLIIESLEKFDSFYGDDLKVAFPTRSKQKLRLRDVAKELCRRISKIFLPNAKGARPCHGNNDKYAADPYWRDLVLFNEYFHGDSGQGLGASHQTGWTALITKILEKAGPV</sequence>
<dbReference type="Pfam" id="PF22422">
    <property type="entry name" value="MGH1-like_GH"/>
    <property type="match status" value="1"/>
</dbReference>
<evidence type="ECO:0000313" key="3">
    <source>
        <dbReference type="EMBL" id="CAH1800407.1"/>
    </source>
</evidence>
<gene>
    <name evidence="3" type="ORF">OFUS_LOCUS24297</name>
</gene>
<organism evidence="3 4">
    <name type="scientific">Owenia fusiformis</name>
    <name type="common">Polychaete worm</name>
    <dbReference type="NCBI Taxonomy" id="6347"/>
    <lineage>
        <taxon>Eukaryota</taxon>
        <taxon>Metazoa</taxon>
        <taxon>Spiralia</taxon>
        <taxon>Lophotrochozoa</taxon>
        <taxon>Annelida</taxon>
        <taxon>Polychaeta</taxon>
        <taxon>Sedentaria</taxon>
        <taxon>Canalipalpata</taxon>
        <taxon>Sabellida</taxon>
        <taxon>Oweniida</taxon>
        <taxon>Oweniidae</taxon>
        <taxon>Owenia</taxon>
    </lineage>
</organism>
<dbReference type="AlphaFoldDB" id="A0A8J1YC63"/>
<feature type="compositionally biased region" description="Basic and acidic residues" evidence="1">
    <location>
        <begin position="15"/>
        <end position="28"/>
    </location>
</feature>
<dbReference type="InterPro" id="IPR012341">
    <property type="entry name" value="6hp_glycosidase-like_sf"/>
</dbReference>
<dbReference type="GO" id="GO:0004573">
    <property type="term" value="F:Glc3Man9GlcNAc2 oligosaccharide glucosidase activity"/>
    <property type="evidence" value="ECO:0007669"/>
    <property type="project" value="InterPro"/>
</dbReference>
<evidence type="ECO:0000256" key="1">
    <source>
        <dbReference type="SAM" id="MobiDB-lite"/>
    </source>
</evidence>
<dbReference type="OrthoDB" id="14419at2759"/>
<comment type="caution">
    <text evidence="3">The sequence shown here is derived from an EMBL/GenBank/DDBJ whole genome shotgun (WGS) entry which is preliminary data.</text>
</comment>
<dbReference type="InterPro" id="IPR008928">
    <property type="entry name" value="6-hairpin_glycosidase_sf"/>
</dbReference>
<dbReference type="InterPro" id="IPR054491">
    <property type="entry name" value="MGH1-like_GH"/>
</dbReference>
<dbReference type="InterPro" id="IPR004888">
    <property type="entry name" value="Glycoside_hydrolase_63"/>
</dbReference>